<evidence type="ECO:0000256" key="1">
    <source>
        <dbReference type="SAM" id="MobiDB-lite"/>
    </source>
</evidence>
<gene>
    <name evidence="2" type="ORF">EJB05_14286</name>
</gene>
<dbReference type="EMBL" id="RWGY01000007">
    <property type="protein sequence ID" value="TVU40808.1"/>
    <property type="molecule type" value="Genomic_DNA"/>
</dbReference>
<name>A0A5J9VY43_9POAL</name>
<dbReference type="Gramene" id="TVU40808">
    <property type="protein sequence ID" value="TVU40808"/>
    <property type="gene ID" value="EJB05_14286"/>
</dbReference>
<feature type="non-terminal residue" evidence="2">
    <location>
        <position position="1"/>
    </location>
</feature>
<keyword evidence="3" id="KW-1185">Reference proteome</keyword>
<protein>
    <submittedName>
        <fullName evidence="2">Uncharacterized protein</fullName>
    </submittedName>
</protein>
<feature type="non-terminal residue" evidence="2">
    <location>
        <position position="284"/>
    </location>
</feature>
<organism evidence="2 3">
    <name type="scientific">Eragrostis curvula</name>
    <name type="common">weeping love grass</name>
    <dbReference type="NCBI Taxonomy" id="38414"/>
    <lineage>
        <taxon>Eukaryota</taxon>
        <taxon>Viridiplantae</taxon>
        <taxon>Streptophyta</taxon>
        <taxon>Embryophyta</taxon>
        <taxon>Tracheophyta</taxon>
        <taxon>Spermatophyta</taxon>
        <taxon>Magnoliopsida</taxon>
        <taxon>Liliopsida</taxon>
        <taxon>Poales</taxon>
        <taxon>Poaceae</taxon>
        <taxon>PACMAD clade</taxon>
        <taxon>Chloridoideae</taxon>
        <taxon>Eragrostideae</taxon>
        <taxon>Eragrostidinae</taxon>
        <taxon>Eragrostis</taxon>
    </lineage>
</organism>
<evidence type="ECO:0000313" key="3">
    <source>
        <dbReference type="Proteomes" id="UP000324897"/>
    </source>
</evidence>
<feature type="compositionally biased region" description="Pro residues" evidence="1">
    <location>
        <begin position="29"/>
        <end position="44"/>
    </location>
</feature>
<accession>A0A5J9VY43</accession>
<comment type="caution">
    <text evidence="2">The sequence shown here is derived from an EMBL/GenBank/DDBJ whole genome shotgun (WGS) entry which is preliminary data.</text>
</comment>
<dbReference type="AlphaFoldDB" id="A0A5J9VY43"/>
<reference evidence="2 3" key="1">
    <citation type="journal article" date="2019" name="Sci. Rep.">
        <title>A high-quality genome of Eragrostis curvula grass provides insights into Poaceae evolution and supports new strategies to enhance forage quality.</title>
        <authorList>
            <person name="Carballo J."/>
            <person name="Santos B.A.C.M."/>
            <person name="Zappacosta D."/>
            <person name="Garbus I."/>
            <person name="Selva J.P."/>
            <person name="Gallo C.A."/>
            <person name="Diaz A."/>
            <person name="Albertini E."/>
            <person name="Caccamo M."/>
            <person name="Echenique V."/>
        </authorList>
    </citation>
    <scope>NUCLEOTIDE SEQUENCE [LARGE SCALE GENOMIC DNA]</scope>
    <source>
        <strain evidence="3">cv. Victoria</strain>
        <tissue evidence="2">Leaf</tissue>
    </source>
</reference>
<feature type="region of interest" description="Disordered" evidence="1">
    <location>
        <begin position="1"/>
        <end position="77"/>
    </location>
</feature>
<evidence type="ECO:0000313" key="2">
    <source>
        <dbReference type="EMBL" id="TVU40808.1"/>
    </source>
</evidence>
<sequence length="284" mass="31060">WAIPHPRRPNPDGKKKKRGKRRSARSLHPLPPPSLDLAPSPAPPSSGRVQRQPASARGPAGAHPSDPAPNGSARQPMASSPAAYELVAAAVASSPAARANGSVWEFLAALPSAAAGAVDEASAWAAPRRSWRLEHPHALHQLVNYSVYASWDRAAGGSPPFWFPSTIVLNNGSDVARTDARIFRDMLSNKVYDGSVRGHNDEILSEAANKHRPWSVDMRMVHWEVFIRKEGRKISQGTNILFSRICTMFYKAREIFRSTHEDTDSSKLSFIGLVDGNYISSPDY</sequence>
<proteinExistence type="predicted"/>
<dbReference type="Proteomes" id="UP000324897">
    <property type="component" value="Chromosome 4"/>
</dbReference>
<dbReference type="OrthoDB" id="952963at2759"/>
<feature type="compositionally biased region" description="Basic residues" evidence="1">
    <location>
        <begin position="1"/>
        <end position="25"/>
    </location>
</feature>